<proteinExistence type="predicted"/>
<evidence type="ECO:0000313" key="7">
    <source>
        <dbReference type="EMBL" id="PUZ70304.1"/>
    </source>
</evidence>
<dbReference type="AlphaFoldDB" id="A0A2T7ER64"/>
<dbReference type="OrthoDB" id="1917565at2759"/>
<dbReference type="Gene3D" id="3.30.730.10">
    <property type="entry name" value="AP2/ERF domain"/>
    <property type="match status" value="1"/>
</dbReference>
<dbReference type="EMBL" id="CM009750">
    <property type="protein sequence ID" value="PUZ70304.1"/>
    <property type="molecule type" value="Genomic_DNA"/>
</dbReference>
<evidence type="ECO:0000256" key="1">
    <source>
        <dbReference type="ARBA" id="ARBA00004123"/>
    </source>
</evidence>
<dbReference type="STRING" id="1504633.A0A2T7ER64"/>
<evidence type="ECO:0000313" key="8">
    <source>
        <dbReference type="Proteomes" id="UP000244336"/>
    </source>
</evidence>
<evidence type="ECO:0000256" key="2">
    <source>
        <dbReference type="ARBA" id="ARBA00023015"/>
    </source>
</evidence>
<evidence type="ECO:0000259" key="6">
    <source>
        <dbReference type="PROSITE" id="PS51032"/>
    </source>
</evidence>
<dbReference type="GO" id="GO:0003677">
    <property type="term" value="F:DNA binding"/>
    <property type="evidence" value="ECO:0007669"/>
    <property type="project" value="UniProtKB-KW"/>
</dbReference>
<dbReference type="InterPro" id="IPR001471">
    <property type="entry name" value="AP2/ERF_dom"/>
</dbReference>
<keyword evidence="8" id="KW-1185">Reference proteome</keyword>
<keyword evidence="2" id="KW-0805">Transcription regulation</keyword>
<dbReference type="GO" id="GO:0003700">
    <property type="term" value="F:DNA-binding transcription factor activity"/>
    <property type="evidence" value="ECO:0007669"/>
    <property type="project" value="InterPro"/>
</dbReference>
<dbReference type="Pfam" id="PF00847">
    <property type="entry name" value="AP2"/>
    <property type="match status" value="1"/>
</dbReference>
<feature type="domain" description="AP2/ERF" evidence="6">
    <location>
        <begin position="117"/>
        <end position="174"/>
    </location>
</feature>
<organism evidence="7 8">
    <name type="scientific">Panicum hallii var. hallii</name>
    <dbReference type="NCBI Taxonomy" id="1504633"/>
    <lineage>
        <taxon>Eukaryota</taxon>
        <taxon>Viridiplantae</taxon>
        <taxon>Streptophyta</taxon>
        <taxon>Embryophyta</taxon>
        <taxon>Tracheophyta</taxon>
        <taxon>Spermatophyta</taxon>
        <taxon>Magnoliopsida</taxon>
        <taxon>Liliopsida</taxon>
        <taxon>Poales</taxon>
        <taxon>Poaceae</taxon>
        <taxon>PACMAD clade</taxon>
        <taxon>Panicoideae</taxon>
        <taxon>Panicodae</taxon>
        <taxon>Paniceae</taxon>
        <taxon>Panicinae</taxon>
        <taxon>Panicum</taxon>
        <taxon>Panicum sect. Panicum</taxon>
    </lineage>
</organism>
<reference evidence="7 8" key="1">
    <citation type="submission" date="2018-04" db="EMBL/GenBank/DDBJ databases">
        <title>WGS assembly of Panicum hallii var. hallii HAL2.</title>
        <authorList>
            <person name="Lovell J."/>
            <person name="Jenkins J."/>
            <person name="Lowry D."/>
            <person name="Mamidi S."/>
            <person name="Sreedasyam A."/>
            <person name="Weng X."/>
            <person name="Barry K."/>
            <person name="Bonette J."/>
            <person name="Campitelli B."/>
            <person name="Daum C."/>
            <person name="Gordon S."/>
            <person name="Gould B."/>
            <person name="Lipzen A."/>
            <person name="MacQueen A."/>
            <person name="Palacio-Mejia J."/>
            <person name="Plott C."/>
            <person name="Shakirov E."/>
            <person name="Shu S."/>
            <person name="Yoshinaga Y."/>
            <person name="Zane M."/>
            <person name="Rokhsar D."/>
            <person name="Grimwood J."/>
            <person name="Schmutz J."/>
            <person name="Juenger T."/>
        </authorList>
    </citation>
    <scope>NUCLEOTIDE SEQUENCE [LARGE SCALE GENOMIC DNA]</scope>
    <source>
        <strain evidence="8">cv. HAL2</strain>
    </source>
</reference>
<dbReference type="PROSITE" id="PS51032">
    <property type="entry name" value="AP2_ERF"/>
    <property type="match status" value="1"/>
</dbReference>
<evidence type="ECO:0000256" key="5">
    <source>
        <dbReference type="ARBA" id="ARBA00023242"/>
    </source>
</evidence>
<dbReference type="CDD" id="cd00018">
    <property type="entry name" value="AP2"/>
    <property type="match status" value="1"/>
</dbReference>
<dbReference type="PRINTS" id="PR00367">
    <property type="entry name" value="ETHRSPELEMNT"/>
</dbReference>
<evidence type="ECO:0000256" key="4">
    <source>
        <dbReference type="ARBA" id="ARBA00023163"/>
    </source>
</evidence>
<dbReference type="PANTHER" id="PTHR31194">
    <property type="entry name" value="SHN SHINE , DNA BINDING / TRANSCRIPTION FACTOR"/>
    <property type="match status" value="1"/>
</dbReference>
<dbReference type="SMART" id="SM00380">
    <property type="entry name" value="AP2"/>
    <property type="match status" value="1"/>
</dbReference>
<accession>A0A2T7ER64</accession>
<dbReference type="InterPro" id="IPR036955">
    <property type="entry name" value="AP2/ERF_dom_sf"/>
</dbReference>
<keyword evidence="4" id="KW-0804">Transcription</keyword>
<dbReference type="SUPFAM" id="SSF54171">
    <property type="entry name" value="DNA-binding domain"/>
    <property type="match status" value="1"/>
</dbReference>
<dbReference type="GO" id="GO:0005634">
    <property type="term" value="C:nucleus"/>
    <property type="evidence" value="ECO:0007669"/>
    <property type="project" value="UniProtKB-SubCell"/>
</dbReference>
<evidence type="ECO:0000256" key="3">
    <source>
        <dbReference type="ARBA" id="ARBA00023125"/>
    </source>
</evidence>
<dbReference type="Gramene" id="PUZ70304">
    <property type="protein sequence ID" value="PUZ70304"/>
    <property type="gene ID" value="GQ55_2G217700"/>
</dbReference>
<dbReference type="Proteomes" id="UP000244336">
    <property type="component" value="Chromosome 2"/>
</dbReference>
<sequence>MVLSSRHHQPRLAPFSSSLGKGVPETADFALESHLKAIKKLCYKMMPCMQKVRIFCFDPDATDSSGDEDGQNTKVKKMVREVLIPMKNLKISKCVKTLVPCGTNVLEVSEKKGKSSRFRGVRKRPWGRWAAEIRDPVKKTQKWIGSYDSEEAAAAAYQAYANQICEELLAIKAQQSVSEHAALSSSSSVSYVSSSAPVSRQHKKCRRECSWR</sequence>
<name>A0A2T7ER64_9POAL</name>
<dbReference type="PANTHER" id="PTHR31194:SF140">
    <property type="entry name" value="ETHYLENE-RESPONSIVE TRANSCRIPTION FACTOR CRF2"/>
    <property type="match status" value="1"/>
</dbReference>
<protein>
    <recommendedName>
        <fullName evidence="6">AP2/ERF domain-containing protein</fullName>
    </recommendedName>
</protein>
<comment type="subcellular location">
    <subcellularLocation>
        <location evidence="1">Nucleus</location>
    </subcellularLocation>
</comment>
<keyword evidence="5" id="KW-0539">Nucleus</keyword>
<gene>
    <name evidence="7" type="ORF">GQ55_2G217700</name>
</gene>
<dbReference type="InterPro" id="IPR050913">
    <property type="entry name" value="AP2/ERF_ERF"/>
</dbReference>
<dbReference type="InterPro" id="IPR016177">
    <property type="entry name" value="DNA-bd_dom_sf"/>
</dbReference>
<keyword evidence="3" id="KW-0238">DNA-binding</keyword>